<dbReference type="Proteomes" id="UP000028547">
    <property type="component" value="Unassembled WGS sequence"/>
</dbReference>
<proteinExistence type="predicted"/>
<reference evidence="1 2" key="1">
    <citation type="submission" date="2014-07" db="EMBL/GenBank/DDBJ databases">
        <title>Draft Genome Sequence of Gephyronic Acid Producer, Cystobacter violaceus Strain Cb vi76.</title>
        <authorList>
            <person name="Stevens D.C."/>
            <person name="Young J."/>
            <person name="Carmichael R."/>
            <person name="Tan J."/>
            <person name="Taylor R.E."/>
        </authorList>
    </citation>
    <scope>NUCLEOTIDE SEQUENCE [LARGE SCALE GENOMIC DNA]</scope>
    <source>
        <strain evidence="1 2">Cb vi76</strain>
    </source>
</reference>
<comment type="caution">
    <text evidence="1">The sequence shown here is derived from an EMBL/GenBank/DDBJ whole genome shotgun (WGS) entry which is preliminary data.</text>
</comment>
<dbReference type="RefSeq" id="WP_052517708.1">
    <property type="nucleotide sequence ID" value="NZ_JPMI01000031.1"/>
</dbReference>
<name>A0A084SZR2_9BACT</name>
<sequence length="151" mass="14756">MGFIKGIGKAFSKIGDFAKKAVGFANKLLNGPLGQIASFIPGVGPFIAGARKIVGMADGILNGGGLKGIIGGLVGNLGGGLLGKAGSLLSKTGLGAAIGLGSQANSTGGVLDLVKGLMSSRKGNETPAAQGDKYNLAQFAAFKAASLLRAA</sequence>
<evidence type="ECO:0000313" key="2">
    <source>
        <dbReference type="Proteomes" id="UP000028547"/>
    </source>
</evidence>
<gene>
    <name evidence="1" type="ORF">Q664_05735</name>
</gene>
<accession>A0A084SZR2</accession>
<organism evidence="1 2">
    <name type="scientific">Archangium violaceum Cb vi76</name>
    <dbReference type="NCBI Taxonomy" id="1406225"/>
    <lineage>
        <taxon>Bacteria</taxon>
        <taxon>Pseudomonadati</taxon>
        <taxon>Myxococcota</taxon>
        <taxon>Myxococcia</taxon>
        <taxon>Myxococcales</taxon>
        <taxon>Cystobacterineae</taxon>
        <taxon>Archangiaceae</taxon>
        <taxon>Archangium</taxon>
    </lineage>
</organism>
<dbReference type="AlphaFoldDB" id="A0A084SZR2"/>
<dbReference type="EMBL" id="JPMI01000031">
    <property type="protein sequence ID" value="KFA93947.1"/>
    <property type="molecule type" value="Genomic_DNA"/>
</dbReference>
<protein>
    <submittedName>
        <fullName evidence="1">Uncharacterized protein</fullName>
    </submittedName>
</protein>
<evidence type="ECO:0000313" key="1">
    <source>
        <dbReference type="EMBL" id="KFA93947.1"/>
    </source>
</evidence>